<feature type="compositionally biased region" description="Basic and acidic residues" evidence="1">
    <location>
        <begin position="336"/>
        <end position="345"/>
    </location>
</feature>
<keyword evidence="2" id="KW-1133">Transmembrane helix</keyword>
<proteinExistence type="predicted"/>
<dbReference type="KEGG" id="hoh:Hoch_0270"/>
<feature type="transmembrane region" description="Helical" evidence="2">
    <location>
        <begin position="228"/>
        <end position="248"/>
    </location>
</feature>
<feature type="transmembrane region" description="Helical" evidence="2">
    <location>
        <begin position="165"/>
        <end position="190"/>
    </location>
</feature>
<evidence type="ECO:0000256" key="2">
    <source>
        <dbReference type="SAM" id="Phobius"/>
    </source>
</evidence>
<evidence type="ECO:0000313" key="4">
    <source>
        <dbReference type="Proteomes" id="UP000001880"/>
    </source>
</evidence>
<evidence type="ECO:0000256" key="1">
    <source>
        <dbReference type="SAM" id="MobiDB-lite"/>
    </source>
</evidence>
<keyword evidence="4" id="KW-1185">Reference proteome</keyword>
<dbReference type="HOGENOM" id="CLU_741390_0_0_7"/>
<protein>
    <submittedName>
        <fullName evidence="3">Uncharacterized protein</fullName>
    </submittedName>
</protein>
<evidence type="ECO:0000313" key="3">
    <source>
        <dbReference type="EMBL" id="ACY12911.1"/>
    </source>
</evidence>
<keyword evidence="2" id="KW-0812">Transmembrane</keyword>
<feature type="compositionally biased region" description="Basic and acidic residues" evidence="1">
    <location>
        <begin position="357"/>
        <end position="373"/>
    </location>
</feature>
<organism evidence="3 4">
    <name type="scientific">Haliangium ochraceum (strain DSM 14365 / JCM 11303 / SMP-2)</name>
    <dbReference type="NCBI Taxonomy" id="502025"/>
    <lineage>
        <taxon>Bacteria</taxon>
        <taxon>Pseudomonadati</taxon>
        <taxon>Myxococcota</taxon>
        <taxon>Polyangia</taxon>
        <taxon>Haliangiales</taxon>
        <taxon>Kofleriaceae</taxon>
        <taxon>Haliangium</taxon>
    </lineage>
</organism>
<name>D0LHP9_HALO1</name>
<accession>D0LHP9</accession>
<keyword evidence="2" id="KW-0472">Membrane</keyword>
<feature type="transmembrane region" description="Helical" evidence="2">
    <location>
        <begin position="124"/>
        <end position="153"/>
    </location>
</feature>
<dbReference type="RefSeq" id="WP_012825538.1">
    <property type="nucleotide sequence ID" value="NC_013440.1"/>
</dbReference>
<feature type="transmembrane region" description="Helical" evidence="2">
    <location>
        <begin position="196"/>
        <end position="216"/>
    </location>
</feature>
<reference evidence="3 4" key="1">
    <citation type="journal article" date="2010" name="Stand. Genomic Sci.">
        <title>Complete genome sequence of Haliangium ochraceum type strain (SMP-2).</title>
        <authorList>
            <consortium name="US DOE Joint Genome Institute (JGI-PGF)"/>
            <person name="Ivanova N."/>
            <person name="Daum C."/>
            <person name="Lang E."/>
            <person name="Abt B."/>
            <person name="Kopitz M."/>
            <person name="Saunders E."/>
            <person name="Lapidus A."/>
            <person name="Lucas S."/>
            <person name="Glavina Del Rio T."/>
            <person name="Nolan M."/>
            <person name="Tice H."/>
            <person name="Copeland A."/>
            <person name="Cheng J.F."/>
            <person name="Chen F."/>
            <person name="Bruce D."/>
            <person name="Goodwin L."/>
            <person name="Pitluck S."/>
            <person name="Mavromatis K."/>
            <person name="Pati A."/>
            <person name="Mikhailova N."/>
            <person name="Chen A."/>
            <person name="Palaniappan K."/>
            <person name="Land M."/>
            <person name="Hauser L."/>
            <person name="Chang Y.J."/>
            <person name="Jeffries C.D."/>
            <person name="Detter J.C."/>
            <person name="Brettin T."/>
            <person name="Rohde M."/>
            <person name="Goker M."/>
            <person name="Bristow J."/>
            <person name="Markowitz V."/>
            <person name="Eisen J.A."/>
            <person name="Hugenholtz P."/>
            <person name="Kyrpides N.C."/>
            <person name="Klenk H.P."/>
        </authorList>
    </citation>
    <scope>NUCLEOTIDE SEQUENCE [LARGE SCALE GENOMIC DNA]</scope>
    <source>
        <strain evidence="4">DSM 14365 / CIP 107738 / JCM 11303 / AJ 13395 / SMP-2</strain>
    </source>
</reference>
<dbReference type="STRING" id="502025.Hoch_0270"/>
<dbReference type="eggNOG" id="COG2194">
    <property type="taxonomic scope" value="Bacteria"/>
</dbReference>
<feature type="transmembrane region" description="Helical" evidence="2">
    <location>
        <begin position="96"/>
        <end position="118"/>
    </location>
</feature>
<dbReference type="Proteomes" id="UP000001880">
    <property type="component" value="Chromosome"/>
</dbReference>
<sequence>MNMTSTIDSLPAADAANPIAERAERAPAPSTDALALRLAGGAQPDDADAGAGAGTANVERRAALSATGALATIDALLRDRDAVLARIRRGLGLAELGRCALLTVALACAIFGAAVGMHRGGVQILFAAIKFPLVMLFTAAIAAPCLTAFNAALDRPYAVRKDVALMLSALAFGALLLLAQAPLLLLAALLGLGYHAFILLTFCCAALAGIGCAAVLARGIASQSHRHAKIAVVALLAVLSAVGGQMAWTLRPYVVRPRTPEVPFLRQIEGNLLESVLTSSRSARGIYSEDYEAREYEIREFRGEEGGDYGDQFAPEFRAGDFMRDIDQMAEETVHPFEAIERSGDTAEPASDSAGYSRDEVGGRWSEIEDAQR</sequence>
<dbReference type="EMBL" id="CP001804">
    <property type="protein sequence ID" value="ACY12911.1"/>
    <property type="molecule type" value="Genomic_DNA"/>
</dbReference>
<dbReference type="OrthoDB" id="5525602at2"/>
<feature type="region of interest" description="Disordered" evidence="1">
    <location>
        <begin position="336"/>
        <end position="373"/>
    </location>
</feature>
<dbReference type="AlphaFoldDB" id="D0LHP9"/>
<gene>
    <name evidence="3" type="ordered locus">Hoch_0270</name>
</gene>